<dbReference type="Proteomes" id="UP000198727">
    <property type="component" value="Unassembled WGS sequence"/>
</dbReference>
<dbReference type="EMBL" id="FOWW01000010">
    <property type="protein sequence ID" value="SFQ59333.1"/>
    <property type="molecule type" value="Genomic_DNA"/>
</dbReference>
<dbReference type="AlphaFoldDB" id="A0A1I5ZSJ8"/>
<name>A0A1I5ZSJ8_9PSEU</name>
<keyword evidence="1" id="KW-0472">Membrane</keyword>
<evidence type="ECO:0000256" key="1">
    <source>
        <dbReference type="SAM" id="Phobius"/>
    </source>
</evidence>
<proteinExistence type="predicted"/>
<accession>A0A1I5ZSJ8</accession>
<organism evidence="2 3">
    <name type="scientific">Amycolatopsis arida</name>
    <dbReference type="NCBI Taxonomy" id="587909"/>
    <lineage>
        <taxon>Bacteria</taxon>
        <taxon>Bacillati</taxon>
        <taxon>Actinomycetota</taxon>
        <taxon>Actinomycetes</taxon>
        <taxon>Pseudonocardiales</taxon>
        <taxon>Pseudonocardiaceae</taxon>
        <taxon>Amycolatopsis</taxon>
    </lineage>
</organism>
<gene>
    <name evidence="2" type="ORF">SAMN05421810_110100</name>
</gene>
<evidence type="ECO:0000313" key="3">
    <source>
        <dbReference type="Proteomes" id="UP000198727"/>
    </source>
</evidence>
<sequence length="29" mass="3048">MHRDGSGDGLTVLVVITAAGAVVRRLARR</sequence>
<keyword evidence="1" id="KW-1133">Transmembrane helix</keyword>
<evidence type="ECO:0000313" key="2">
    <source>
        <dbReference type="EMBL" id="SFQ59333.1"/>
    </source>
</evidence>
<reference evidence="3" key="1">
    <citation type="submission" date="2016-10" db="EMBL/GenBank/DDBJ databases">
        <authorList>
            <person name="Varghese N."/>
            <person name="Submissions S."/>
        </authorList>
    </citation>
    <scope>NUCLEOTIDE SEQUENCE [LARGE SCALE GENOMIC DNA]</scope>
    <source>
        <strain evidence="3">CGMCC 4.5579</strain>
    </source>
</reference>
<feature type="transmembrane region" description="Helical" evidence="1">
    <location>
        <begin position="6"/>
        <end position="27"/>
    </location>
</feature>
<protein>
    <submittedName>
        <fullName evidence="2">Uncharacterized protein</fullName>
    </submittedName>
</protein>
<keyword evidence="1" id="KW-0812">Transmembrane</keyword>
<keyword evidence="3" id="KW-1185">Reference proteome</keyword>